<comment type="caution">
    <text evidence="3">The sequence shown here is derived from an EMBL/GenBank/DDBJ whole genome shotgun (WGS) entry which is preliminary data.</text>
</comment>
<dbReference type="Proteomes" id="UP001447188">
    <property type="component" value="Unassembled WGS sequence"/>
</dbReference>
<evidence type="ECO:0000256" key="1">
    <source>
        <dbReference type="ARBA" id="ARBA00005578"/>
    </source>
</evidence>
<dbReference type="InterPro" id="IPR002634">
    <property type="entry name" value="BolA"/>
</dbReference>
<sequence>MSRSTVSKLVTEFCYARPLLNNTRGGGGGATRIATLFPSFLHKPSPQSPRFSTSRSPALAPPDHLDHKELHIFNKLVTELSPSRLEVQDISAGCGTMYGIEIASRIFEGLPVMKQHRLVQNVLSEEIKGWHGVQLKTAIE</sequence>
<name>A0ABR3GVB0_9PEZI</name>
<dbReference type="Gene3D" id="3.10.20.90">
    <property type="entry name" value="Phosphatidylinositol 3-kinase Catalytic Subunit, Chain A, domain 1"/>
    <property type="match status" value="1"/>
</dbReference>
<dbReference type="EMBL" id="JBBBZM010000008">
    <property type="protein sequence ID" value="KAL0639798.1"/>
    <property type="molecule type" value="Genomic_DNA"/>
</dbReference>
<reference evidence="3 4" key="1">
    <citation type="submission" date="2024-02" db="EMBL/GenBank/DDBJ databases">
        <title>Discinaceae phylogenomics.</title>
        <authorList>
            <person name="Dirks A.C."/>
            <person name="James T.Y."/>
        </authorList>
    </citation>
    <scope>NUCLEOTIDE SEQUENCE [LARGE SCALE GENOMIC DNA]</scope>
    <source>
        <strain evidence="3 4">ACD0624</strain>
    </source>
</reference>
<gene>
    <name evidence="3" type="ORF">Q9L58_001113</name>
</gene>
<dbReference type="SUPFAM" id="SSF82657">
    <property type="entry name" value="BolA-like"/>
    <property type="match status" value="1"/>
</dbReference>
<dbReference type="Pfam" id="PF01722">
    <property type="entry name" value="BolA"/>
    <property type="match status" value="1"/>
</dbReference>
<keyword evidence="4" id="KW-1185">Reference proteome</keyword>
<evidence type="ECO:0000313" key="4">
    <source>
        <dbReference type="Proteomes" id="UP001447188"/>
    </source>
</evidence>
<dbReference type="InterPro" id="IPR036065">
    <property type="entry name" value="BolA-like_sf"/>
</dbReference>
<dbReference type="PANTHER" id="PTHR46188:SF1">
    <property type="entry name" value="BOLA-LIKE PROTEIN 3"/>
    <property type="match status" value="1"/>
</dbReference>
<evidence type="ECO:0000256" key="2">
    <source>
        <dbReference type="RuleBase" id="RU003860"/>
    </source>
</evidence>
<dbReference type="InterPro" id="IPR052275">
    <property type="entry name" value="Mt_Fe-S_assembly_factor"/>
</dbReference>
<dbReference type="PANTHER" id="PTHR46188">
    <property type="entry name" value="BOLA-LIKE PROTEIN 3"/>
    <property type="match status" value="1"/>
</dbReference>
<comment type="similarity">
    <text evidence="1 2">Belongs to the BolA/IbaG family.</text>
</comment>
<protein>
    <recommendedName>
        <fullName evidence="5">Bola-like protein</fullName>
    </recommendedName>
</protein>
<organism evidence="3 4">
    <name type="scientific">Discina gigas</name>
    <dbReference type="NCBI Taxonomy" id="1032678"/>
    <lineage>
        <taxon>Eukaryota</taxon>
        <taxon>Fungi</taxon>
        <taxon>Dikarya</taxon>
        <taxon>Ascomycota</taxon>
        <taxon>Pezizomycotina</taxon>
        <taxon>Pezizomycetes</taxon>
        <taxon>Pezizales</taxon>
        <taxon>Discinaceae</taxon>
        <taxon>Discina</taxon>
    </lineage>
</organism>
<evidence type="ECO:0008006" key="5">
    <source>
        <dbReference type="Google" id="ProtNLM"/>
    </source>
</evidence>
<accession>A0ABR3GVB0</accession>
<proteinExistence type="inferred from homology"/>
<evidence type="ECO:0000313" key="3">
    <source>
        <dbReference type="EMBL" id="KAL0639798.1"/>
    </source>
</evidence>